<organism evidence="1 2">
    <name type="scientific">Caulobacter phage Sansa</name>
    <dbReference type="NCBI Taxonomy" id="1675600"/>
    <lineage>
        <taxon>Viruses</taxon>
        <taxon>Duplodnaviria</taxon>
        <taxon>Heunggongvirae</taxon>
        <taxon>Uroviricota</taxon>
        <taxon>Caudoviricetes</taxon>
        <taxon>Sansavirus</taxon>
        <taxon>Sansavirus sansa</taxon>
        <taxon>Caulobacter virus Sansa</taxon>
    </lineage>
</organism>
<keyword evidence="2" id="KW-1185">Reference proteome</keyword>
<protein>
    <submittedName>
        <fullName evidence="1">Uncharacterized protein</fullName>
    </submittedName>
</protein>
<accession>A0A0K1LM08</accession>
<proteinExistence type="predicted"/>
<name>A0A0K1LM08_9CAUD</name>
<dbReference type="Proteomes" id="UP000225322">
    <property type="component" value="Segment"/>
</dbReference>
<evidence type="ECO:0000313" key="1">
    <source>
        <dbReference type="EMBL" id="AKU43489.1"/>
    </source>
</evidence>
<gene>
    <name evidence="1" type="ORF">CPT_Sansa85</name>
</gene>
<sequence>MRDPQARAAAAASVPDLQAMNQPMTRKDMVDILEPLIAVYGDTKTTDEWRVAWREFYETIGHLPALALLAAKQAYKAQPNAFTFPKPGPLLALAEEKRAELARNLRWAKIIATIDPMATLDEIQAAYAASFDQGD</sequence>
<reference evidence="1 2" key="1">
    <citation type="journal article" date="2015" name="Genome Announc.">
        <title>Complete Genome Sequence of Caulobacter crescentus Siphophage Sansa.</title>
        <authorList>
            <person name="Vara L."/>
            <person name="Kane A.A."/>
            <person name="Cahill J.L."/>
            <person name="Rasche E.S."/>
            <person name="Kuty Everett G.F."/>
        </authorList>
    </citation>
    <scope>NUCLEOTIDE SEQUENCE [LARGE SCALE GENOMIC DNA]</scope>
</reference>
<evidence type="ECO:0000313" key="2">
    <source>
        <dbReference type="Proteomes" id="UP000225322"/>
    </source>
</evidence>
<dbReference type="EMBL" id="KT001913">
    <property type="protein sequence ID" value="AKU43489.1"/>
    <property type="molecule type" value="Genomic_DNA"/>
</dbReference>